<dbReference type="EMBL" id="PFPL01000043">
    <property type="protein sequence ID" value="PIZ95860.1"/>
    <property type="molecule type" value="Genomic_DNA"/>
</dbReference>
<sequence length="74" mass="8197">MPFPFPPFIMPFPLPLPLPKPFPLVVVFTLVETVEVLLSEFVAGVVTPQPVATKAKVTIADKINRFGILLCFFI</sequence>
<dbReference type="Proteomes" id="UP000231453">
    <property type="component" value="Unassembled WGS sequence"/>
</dbReference>
<comment type="caution">
    <text evidence="1">The sequence shown here is derived from an EMBL/GenBank/DDBJ whole genome shotgun (WGS) entry which is preliminary data.</text>
</comment>
<protein>
    <submittedName>
        <fullName evidence="1">Uncharacterized protein</fullName>
    </submittedName>
</protein>
<proteinExistence type="predicted"/>
<name>A0A2M7VAD1_9BACT</name>
<dbReference type="AlphaFoldDB" id="A0A2M7VAD1"/>
<evidence type="ECO:0000313" key="2">
    <source>
        <dbReference type="Proteomes" id="UP000231453"/>
    </source>
</evidence>
<gene>
    <name evidence="1" type="ORF">COX80_03230</name>
</gene>
<organism evidence="1 2">
    <name type="scientific">Candidatus Magasanikbacteria bacterium CG_4_10_14_0_2_um_filter_33_14</name>
    <dbReference type="NCBI Taxonomy" id="1974636"/>
    <lineage>
        <taxon>Bacteria</taxon>
        <taxon>Candidatus Magasanikiibacteriota</taxon>
    </lineage>
</organism>
<reference evidence="2" key="1">
    <citation type="submission" date="2017-09" db="EMBL/GenBank/DDBJ databases">
        <title>Depth-based differentiation of microbial function through sediment-hosted aquifers and enrichment of novel symbionts in the deep terrestrial subsurface.</title>
        <authorList>
            <person name="Probst A.J."/>
            <person name="Ladd B."/>
            <person name="Jarett J.K."/>
            <person name="Geller-Mcgrath D.E."/>
            <person name="Sieber C.M.K."/>
            <person name="Emerson J.B."/>
            <person name="Anantharaman K."/>
            <person name="Thomas B.C."/>
            <person name="Malmstrom R."/>
            <person name="Stieglmeier M."/>
            <person name="Klingl A."/>
            <person name="Woyke T."/>
            <person name="Ryan C.M."/>
            <person name="Banfield J.F."/>
        </authorList>
    </citation>
    <scope>NUCLEOTIDE SEQUENCE [LARGE SCALE GENOMIC DNA]</scope>
</reference>
<accession>A0A2M7VAD1</accession>
<evidence type="ECO:0000313" key="1">
    <source>
        <dbReference type="EMBL" id="PIZ95860.1"/>
    </source>
</evidence>